<proteinExistence type="predicted"/>
<dbReference type="EMBL" id="JAMWBK010000002">
    <property type="protein sequence ID" value="KAJ8907681.1"/>
    <property type="molecule type" value="Genomic_DNA"/>
</dbReference>
<feature type="compositionally biased region" description="Basic and acidic residues" evidence="1">
    <location>
        <begin position="61"/>
        <end position="84"/>
    </location>
</feature>
<feature type="compositionally biased region" description="Basic and acidic residues" evidence="1">
    <location>
        <begin position="193"/>
        <end position="207"/>
    </location>
</feature>
<reference evidence="2 3" key="1">
    <citation type="journal article" date="2023" name="Nat. Commun.">
        <title>Origin of minicircular mitochondrial genomes in red algae.</title>
        <authorList>
            <person name="Lee Y."/>
            <person name="Cho C.H."/>
            <person name="Lee Y.M."/>
            <person name="Park S.I."/>
            <person name="Yang J.H."/>
            <person name="West J.A."/>
            <person name="Bhattacharya D."/>
            <person name="Yoon H.S."/>
        </authorList>
    </citation>
    <scope>NUCLEOTIDE SEQUENCE [LARGE SCALE GENOMIC DNA]</scope>
    <source>
        <strain evidence="2 3">CCMP1338</strain>
        <tissue evidence="2">Whole cell</tissue>
    </source>
</reference>
<feature type="compositionally biased region" description="Basic and acidic residues" evidence="1">
    <location>
        <begin position="259"/>
        <end position="276"/>
    </location>
</feature>
<organism evidence="2 3">
    <name type="scientific">Rhodosorus marinus</name>
    <dbReference type="NCBI Taxonomy" id="101924"/>
    <lineage>
        <taxon>Eukaryota</taxon>
        <taxon>Rhodophyta</taxon>
        <taxon>Stylonematophyceae</taxon>
        <taxon>Stylonematales</taxon>
        <taxon>Stylonemataceae</taxon>
        <taxon>Rhodosorus</taxon>
    </lineage>
</organism>
<protein>
    <submittedName>
        <fullName evidence="2">Uncharacterized protein</fullName>
    </submittedName>
</protein>
<evidence type="ECO:0000313" key="3">
    <source>
        <dbReference type="Proteomes" id="UP001157974"/>
    </source>
</evidence>
<feature type="compositionally biased region" description="Basic and acidic residues" evidence="1">
    <location>
        <begin position="99"/>
        <end position="109"/>
    </location>
</feature>
<gene>
    <name evidence="2" type="ORF">NDN08_007788</name>
</gene>
<dbReference type="Proteomes" id="UP001157974">
    <property type="component" value="Unassembled WGS sequence"/>
</dbReference>
<name>A0AAV8V1C9_9RHOD</name>
<accession>A0AAV8V1C9</accession>
<dbReference type="AlphaFoldDB" id="A0AAV8V1C9"/>
<feature type="region of interest" description="Disordered" evidence="1">
    <location>
        <begin position="43"/>
        <end position="393"/>
    </location>
</feature>
<evidence type="ECO:0000313" key="2">
    <source>
        <dbReference type="EMBL" id="KAJ8907681.1"/>
    </source>
</evidence>
<evidence type="ECO:0000256" key="1">
    <source>
        <dbReference type="SAM" id="MobiDB-lite"/>
    </source>
</evidence>
<feature type="compositionally biased region" description="Polar residues" evidence="1">
    <location>
        <begin position="357"/>
        <end position="368"/>
    </location>
</feature>
<feature type="compositionally biased region" description="Acidic residues" evidence="1">
    <location>
        <begin position="132"/>
        <end position="146"/>
    </location>
</feature>
<feature type="compositionally biased region" description="Basic and acidic residues" evidence="1">
    <location>
        <begin position="308"/>
        <end position="329"/>
    </location>
</feature>
<keyword evidence="3" id="KW-1185">Reference proteome</keyword>
<feature type="compositionally biased region" description="Basic and acidic residues" evidence="1">
    <location>
        <begin position="147"/>
        <end position="164"/>
    </location>
</feature>
<sequence length="393" mass="42524">MSRGAATRENTRRALAEFDLIEPVHVWEKKRCQVHHVTVRKWMRSERRAERLPPPVFEEQVEGKKKEEEHEKEKAPTTDGEPKQGGEVTPMETDGVVENLEHKTEEPEAQRISPVAAPEKPEETTEAALGMDLDEPVEPAEAESEEPEKPLDTPDDVQAEKASESVKSAPLTPVAELSAENATFAPIVSESKAPPRTDPDLMNKEEPILGSDDEKPEEDAAVSQLESQAATPAEPAQESSSKVRFEQQQVGNDAEPMENDDKKGLNGAGETEKVSEDPAETIAGGNSAPLEPAPEAAQDPIPNSAIKGEAEAKEEIAETKEDSKPEDSKGQATDVTGSKIPPADGTESIPHAEQTEVVKTSSPKTRNPNPDAEVESAMTKDQDQDAADVPIVE</sequence>
<comment type="caution">
    <text evidence="2">The sequence shown here is derived from an EMBL/GenBank/DDBJ whole genome shotgun (WGS) entry which is preliminary data.</text>
</comment>
<feature type="compositionally biased region" description="Polar residues" evidence="1">
    <location>
        <begin position="237"/>
        <end position="251"/>
    </location>
</feature>